<dbReference type="AlphaFoldDB" id="A0A086LSV1"/>
<feature type="compositionally biased region" description="Low complexity" evidence="8">
    <location>
        <begin position="457"/>
        <end position="481"/>
    </location>
</feature>
<feature type="transmembrane region" description="Helical" evidence="7">
    <location>
        <begin position="722"/>
        <end position="744"/>
    </location>
</feature>
<organism evidence="9 10">
    <name type="scientific">Toxoplasma gondii RUB</name>
    <dbReference type="NCBI Taxonomy" id="935652"/>
    <lineage>
        <taxon>Eukaryota</taxon>
        <taxon>Sar</taxon>
        <taxon>Alveolata</taxon>
        <taxon>Apicomplexa</taxon>
        <taxon>Conoidasida</taxon>
        <taxon>Coccidia</taxon>
        <taxon>Eucoccidiorida</taxon>
        <taxon>Eimeriorina</taxon>
        <taxon>Sarcocystidae</taxon>
        <taxon>Toxoplasma</taxon>
    </lineage>
</organism>
<keyword evidence="6 7" id="KW-0472">Membrane</keyword>
<dbReference type="PANTHER" id="PTHR11101">
    <property type="entry name" value="PHOSPHATE TRANSPORTER"/>
    <property type="match status" value="1"/>
</dbReference>
<dbReference type="GO" id="GO:0035435">
    <property type="term" value="P:phosphate ion transmembrane transport"/>
    <property type="evidence" value="ECO:0007669"/>
    <property type="project" value="TreeGrafter"/>
</dbReference>
<evidence type="ECO:0000256" key="4">
    <source>
        <dbReference type="ARBA" id="ARBA00022692"/>
    </source>
</evidence>
<feature type="transmembrane region" description="Helical" evidence="7">
    <location>
        <begin position="55"/>
        <end position="79"/>
    </location>
</feature>
<dbReference type="GO" id="GO:0005315">
    <property type="term" value="F:phosphate transmembrane transporter activity"/>
    <property type="evidence" value="ECO:0007669"/>
    <property type="project" value="InterPro"/>
</dbReference>
<comment type="function">
    <text evidence="7">Sodium-phosphate symporter.</text>
</comment>
<dbReference type="InterPro" id="IPR001204">
    <property type="entry name" value="Phos_transporter"/>
</dbReference>
<feature type="transmembrane region" description="Helical" evidence="7">
    <location>
        <begin position="251"/>
        <end position="274"/>
    </location>
</feature>
<evidence type="ECO:0000256" key="2">
    <source>
        <dbReference type="ARBA" id="ARBA00022448"/>
    </source>
</evidence>
<evidence type="ECO:0000256" key="8">
    <source>
        <dbReference type="SAM" id="MobiDB-lite"/>
    </source>
</evidence>
<evidence type="ECO:0000256" key="1">
    <source>
        <dbReference type="ARBA" id="ARBA00004141"/>
    </source>
</evidence>
<keyword evidence="5 7" id="KW-1133">Transmembrane helix</keyword>
<proteinExistence type="inferred from homology"/>
<comment type="subcellular location">
    <subcellularLocation>
        <location evidence="1 7">Membrane</location>
        <topology evidence="1 7">Multi-pass membrane protein</topology>
    </subcellularLocation>
</comment>
<feature type="compositionally biased region" description="Pro residues" evidence="8">
    <location>
        <begin position="482"/>
        <end position="491"/>
    </location>
</feature>
<feature type="region of interest" description="Disordered" evidence="8">
    <location>
        <begin position="453"/>
        <end position="574"/>
    </location>
</feature>
<dbReference type="GO" id="GO:0016020">
    <property type="term" value="C:membrane"/>
    <property type="evidence" value="ECO:0007669"/>
    <property type="project" value="UniProtKB-SubCell"/>
</dbReference>
<evidence type="ECO:0000256" key="3">
    <source>
        <dbReference type="ARBA" id="ARBA00022592"/>
    </source>
</evidence>
<feature type="transmembrane region" description="Helical" evidence="7">
    <location>
        <begin position="195"/>
        <end position="213"/>
    </location>
</feature>
<sequence length="870" mass="92366">MEAVAELSAPSLAGAPGEYTWIVAVAGVTCFLTAFAIGANDVANTFSSSVGSRAIPLWAAIGMSAVLETVGATLLGGAVTDSIRSKIIDFEVFRETPSILMTGMLCALVGAGLWLFLANHLGLPVSTTHSIIGALLGFGLASGNVRAVKWTQVAFIVGSWVAAPLAASAAGATIFVCMRRLILRSRQPLRRAKRFLWIFIYLITLTFSVFLVFKNFFELNMSCDQMVAGGRVEHFEPCRISRWADAHSGTALGIAVALSVVLTFVISCLVYRFAFYRVESYRRRQKRSSRTEPRDASEEDTGPSHARPGGLLLTPRSCVAKEGERRPGALEDALRLAGEESARIASAESRLQKPPPLECMDTCADSLQINDGRAAAAKPDVGIAAQSPESRFAADPVGSSVPDRSVLAFSRSLAEDAQAAFHASVQHCASPRFSAASRGDSRYPLQRSTSDFSAFLSSPSSSVPPSSPSPSSTPSSPSASPRRPPSRPPVPRTCSPAPVSPSVPRAFASTATHGHPPALSDTDADTPEGPDRRRQSAALAGAKDAEASPLFADPAPHPERRDEVPAAKRERDARRTLLLPPRVTGEAPEGFFAPTVSHDDNGLVFVSQADLADSLGSGVDEEEDAPRSWRGKLKAAWRSMPWFKDIHAEGSTEDDLVARLQTGAEVFDTETELFFSACQVVSACMGCIAHSANDTANAIGPFAAILTVYQSGSADSEIGSPWYILLFGGLSMSLGLALLGYRVIKTVGVKLVKITPARGFSMELGAAWTVLIFSAIGIPLSTTHCAVGSTVGVGLMEPKHPRRETGDGPVAEGEEPKKRAVQCPVINTASVNWKLFGGVFVSWIITIAFSALVTAALFSFAAYSPRMVSK</sequence>
<evidence type="ECO:0000256" key="6">
    <source>
        <dbReference type="ARBA" id="ARBA00023136"/>
    </source>
</evidence>
<feature type="transmembrane region" description="Helical" evidence="7">
    <location>
        <begin position="153"/>
        <end position="175"/>
    </location>
</feature>
<dbReference type="EMBL" id="AFYV02002125">
    <property type="protein sequence ID" value="KFG59719.1"/>
    <property type="molecule type" value="Genomic_DNA"/>
</dbReference>
<evidence type="ECO:0000313" key="9">
    <source>
        <dbReference type="EMBL" id="KFG59719.1"/>
    </source>
</evidence>
<accession>A0A086LSV1</accession>
<dbReference type="VEuPathDB" id="ToxoDB:TGRUB_240210"/>
<evidence type="ECO:0000256" key="5">
    <source>
        <dbReference type="ARBA" id="ARBA00022989"/>
    </source>
</evidence>
<keyword evidence="2 7" id="KW-0813">Transport</keyword>
<feature type="compositionally biased region" description="Low complexity" evidence="8">
    <location>
        <begin position="492"/>
        <end position="509"/>
    </location>
</feature>
<feature type="transmembrane region" description="Helical" evidence="7">
    <location>
        <begin position="99"/>
        <end position="118"/>
    </location>
</feature>
<evidence type="ECO:0000256" key="7">
    <source>
        <dbReference type="RuleBase" id="RU363058"/>
    </source>
</evidence>
<feature type="region of interest" description="Disordered" evidence="8">
    <location>
        <begin position="286"/>
        <end position="312"/>
    </location>
</feature>
<evidence type="ECO:0000313" key="10">
    <source>
        <dbReference type="Proteomes" id="UP000028834"/>
    </source>
</evidence>
<dbReference type="PANTHER" id="PTHR11101:SF80">
    <property type="entry name" value="PHOSPHATE TRANSPORTER"/>
    <property type="match status" value="1"/>
</dbReference>
<comment type="caution">
    <text evidence="9">The sequence shown here is derived from an EMBL/GenBank/DDBJ whole genome shotgun (WGS) entry which is preliminary data.</text>
</comment>
<comment type="similarity">
    <text evidence="7">Belongs to the inorganic phosphate transporter (PiT) (TC 2.A.20) family.</text>
</comment>
<name>A0A086LSV1_TOXGO</name>
<feature type="transmembrane region" description="Helical" evidence="7">
    <location>
        <begin position="130"/>
        <end position="147"/>
    </location>
</feature>
<protein>
    <recommendedName>
        <fullName evidence="7">Phosphate transporter</fullName>
    </recommendedName>
</protein>
<dbReference type="Proteomes" id="UP000028834">
    <property type="component" value="Unassembled WGS sequence"/>
</dbReference>
<feature type="transmembrane region" description="Helical" evidence="7">
    <location>
        <begin position="840"/>
        <end position="863"/>
    </location>
</feature>
<keyword evidence="3 7" id="KW-0592">Phosphate transport</keyword>
<gene>
    <name evidence="9" type="ORF">TGRUB_240210</name>
</gene>
<reference evidence="9 10" key="1">
    <citation type="submission" date="2014-05" db="EMBL/GenBank/DDBJ databases">
        <authorList>
            <person name="Sibley D."/>
            <person name="Venepally P."/>
            <person name="Karamycheva S."/>
            <person name="Hadjithomas M."/>
            <person name="Khan A."/>
            <person name="Brunk B."/>
            <person name="Roos D."/>
            <person name="Caler E."/>
            <person name="Lorenzi H."/>
        </authorList>
    </citation>
    <scope>NUCLEOTIDE SEQUENCE [LARGE SCALE GENOMIC DNA]</scope>
    <source>
        <strain evidence="9 10">RUB</strain>
    </source>
</reference>
<dbReference type="OrthoDB" id="430309at2759"/>
<feature type="transmembrane region" description="Helical" evidence="7">
    <location>
        <begin position="20"/>
        <end position="43"/>
    </location>
</feature>
<dbReference type="Pfam" id="PF01384">
    <property type="entry name" value="PHO4"/>
    <property type="match status" value="1"/>
</dbReference>
<keyword evidence="4 7" id="KW-0812">Transmembrane</keyword>
<feature type="compositionally biased region" description="Basic and acidic residues" evidence="8">
    <location>
        <begin position="556"/>
        <end position="574"/>
    </location>
</feature>